<dbReference type="EMBL" id="HACM01006381">
    <property type="protein sequence ID" value="CRZ06823.1"/>
    <property type="molecule type" value="Transcribed_RNA"/>
</dbReference>
<evidence type="ECO:0000313" key="1">
    <source>
        <dbReference type="EMBL" id="CRZ06823.1"/>
    </source>
</evidence>
<organism evidence="1">
    <name type="scientific">Spongospora subterranea</name>
    <dbReference type="NCBI Taxonomy" id="70186"/>
    <lineage>
        <taxon>Eukaryota</taxon>
        <taxon>Sar</taxon>
        <taxon>Rhizaria</taxon>
        <taxon>Endomyxa</taxon>
        <taxon>Phytomyxea</taxon>
        <taxon>Plasmodiophorida</taxon>
        <taxon>Plasmodiophoridae</taxon>
        <taxon>Spongospora</taxon>
    </lineage>
</organism>
<accession>A0A0H5QXX6</accession>
<sequence>MAKPLYLKTFPGMGTVSTMLSLLVVKCPASVTQTYVRQRQRSRSGVVVQQLRRWSTFCIGEFPQDHVPSGLRRSRSFASNVDMALLSRHQRLLELRGRHNFVSTKSFLEQHMPDYALSDGKPTAMSLKLNHRPSISSEFSAHVYHHTYLRPLTRVSEVTQLLRPMPKPVIQSTLDVKTVSAGSKRKGISLIETNTQRKMAQPKN</sequence>
<reference evidence="1" key="1">
    <citation type="submission" date="2015-04" db="EMBL/GenBank/DDBJ databases">
        <title>The genome sequence of the plant pathogenic Rhizarian Plasmodiophora brassicae reveals insights in its biotrophic life cycle and the origin of chitin synthesis.</title>
        <authorList>
            <person name="Schwelm A."/>
            <person name="Fogelqvist J."/>
            <person name="Knaust A."/>
            <person name="Julke S."/>
            <person name="Lilja T."/>
            <person name="Dhandapani V."/>
            <person name="Bonilla-Rosso G."/>
            <person name="Karlsson M."/>
            <person name="Shevchenko A."/>
            <person name="Choi S.R."/>
            <person name="Kim H.G."/>
            <person name="Park J.Y."/>
            <person name="Lim Y.P."/>
            <person name="Ludwig-Muller J."/>
            <person name="Dixelius C."/>
        </authorList>
    </citation>
    <scope>NUCLEOTIDE SEQUENCE</scope>
    <source>
        <tissue evidence="1">Potato root galls</tissue>
    </source>
</reference>
<protein>
    <submittedName>
        <fullName evidence="1">Uncharacterized protein</fullName>
    </submittedName>
</protein>
<dbReference type="AlphaFoldDB" id="A0A0H5QXX6"/>
<name>A0A0H5QXX6_9EUKA</name>
<proteinExistence type="predicted"/>